<proteinExistence type="predicted"/>
<accession>A0A2T9Y9N9</accession>
<dbReference type="EMBL" id="MBFR01000343">
    <property type="protein sequence ID" value="PVU89040.1"/>
    <property type="molecule type" value="Genomic_DNA"/>
</dbReference>
<name>A0A2T9Y9N9_9FUNG</name>
<comment type="caution">
    <text evidence="1">The sequence shown here is derived from an EMBL/GenBank/DDBJ whole genome shotgun (WGS) entry which is preliminary data.</text>
</comment>
<gene>
    <name evidence="1" type="ORF">BB561_005587</name>
</gene>
<dbReference type="Proteomes" id="UP000245383">
    <property type="component" value="Unassembled WGS sequence"/>
</dbReference>
<keyword evidence="2" id="KW-1185">Reference proteome</keyword>
<organism evidence="1 2">
    <name type="scientific">Smittium simulii</name>
    <dbReference type="NCBI Taxonomy" id="133385"/>
    <lineage>
        <taxon>Eukaryota</taxon>
        <taxon>Fungi</taxon>
        <taxon>Fungi incertae sedis</taxon>
        <taxon>Zoopagomycota</taxon>
        <taxon>Kickxellomycotina</taxon>
        <taxon>Harpellomycetes</taxon>
        <taxon>Harpellales</taxon>
        <taxon>Legeriomycetaceae</taxon>
        <taxon>Smittium</taxon>
    </lineage>
</organism>
<sequence length="105" mass="11304">MSGSQPSNLSSVAATLNDRTDAFLGMLGQLAKQTGAMKTCSSKSIMDTCKKSIVLETHLAELEVQIKQLKTTSQKLENSVKLPKDALQNVESVNEALKTGNFFGK</sequence>
<evidence type="ECO:0000313" key="2">
    <source>
        <dbReference type="Proteomes" id="UP000245383"/>
    </source>
</evidence>
<evidence type="ECO:0000313" key="1">
    <source>
        <dbReference type="EMBL" id="PVU89040.1"/>
    </source>
</evidence>
<reference evidence="1 2" key="1">
    <citation type="journal article" date="2018" name="MBio">
        <title>Comparative Genomics Reveals the Core Gene Toolbox for the Fungus-Insect Symbiosis.</title>
        <authorList>
            <person name="Wang Y."/>
            <person name="Stata M."/>
            <person name="Wang W."/>
            <person name="Stajich J.E."/>
            <person name="White M.M."/>
            <person name="Moncalvo J.M."/>
        </authorList>
    </citation>
    <scope>NUCLEOTIDE SEQUENCE [LARGE SCALE GENOMIC DNA]</scope>
    <source>
        <strain evidence="1 2">SWE-8-4</strain>
    </source>
</reference>
<protein>
    <submittedName>
        <fullName evidence="1">Uncharacterized protein</fullName>
    </submittedName>
</protein>
<dbReference type="AlphaFoldDB" id="A0A2T9Y9N9"/>